<dbReference type="SUPFAM" id="SSF161098">
    <property type="entry name" value="MetI-like"/>
    <property type="match status" value="1"/>
</dbReference>
<evidence type="ECO:0000259" key="8">
    <source>
        <dbReference type="PROSITE" id="PS50928"/>
    </source>
</evidence>
<evidence type="ECO:0000256" key="2">
    <source>
        <dbReference type="ARBA" id="ARBA00022448"/>
    </source>
</evidence>
<dbReference type="GO" id="GO:0055085">
    <property type="term" value="P:transmembrane transport"/>
    <property type="evidence" value="ECO:0007669"/>
    <property type="project" value="InterPro"/>
</dbReference>
<comment type="similarity">
    <text evidence="7">Belongs to the binding-protein-dependent transport system permease family.</text>
</comment>
<keyword evidence="2 7" id="KW-0813">Transport</keyword>
<reference evidence="9 10" key="1">
    <citation type="submission" date="2020-08" db="EMBL/GenBank/DDBJ databases">
        <title>Genomic Encyclopedia of Type Strains, Phase IV (KMG-IV): sequencing the most valuable type-strain genomes for metagenomic binning, comparative biology and taxonomic classification.</title>
        <authorList>
            <person name="Goeker M."/>
        </authorList>
    </citation>
    <scope>NUCLEOTIDE SEQUENCE [LARGE SCALE GENOMIC DNA]</scope>
    <source>
        <strain evidence="9 10">DSM 100734</strain>
    </source>
</reference>
<dbReference type="InterPro" id="IPR000515">
    <property type="entry name" value="MetI-like"/>
</dbReference>
<comment type="subcellular location">
    <subcellularLocation>
        <location evidence="1 7">Cell membrane</location>
        <topology evidence="1 7">Multi-pass membrane protein</topology>
    </subcellularLocation>
</comment>
<evidence type="ECO:0000313" key="9">
    <source>
        <dbReference type="EMBL" id="MBB6166106.1"/>
    </source>
</evidence>
<feature type="transmembrane region" description="Helical" evidence="7">
    <location>
        <begin position="75"/>
        <end position="98"/>
    </location>
</feature>
<evidence type="ECO:0000256" key="6">
    <source>
        <dbReference type="ARBA" id="ARBA00023136"/>
    </source>
</evidence>
<feature type="transmembrane region" description="Helical" evidence="7">
    <location>
        <begin position="110"/>
        <end position="131"/>
    </location>
</feature>
<dbReference type="Gene3D" id="1.10.3720.10">
    <property type="entry name" value="MetI-like"/>
    <property type="match status" value="1"/>
</dbReference>
<comment type="caution">
    <text evidence="9">The sequence shown here is derived from an EMBL/GenBank/DDBJ whole genome shotgun (WGS) entry which is preliminary data.</text>
</comment>
<dbReference type="CDD" id="cd06261">
    <property type="entry name" value="TM_PBP2"/>
    <property type="match status" value="1"/>
</dbReference>
<accession>A0A7X0D437</accession>
<dbReference type="PANTHER" id="PTHR43386">
    <property type="entry name" value="OLIGOPEPTIDE TRANSPORT SYSTEM PERMEASE PROTEIN APPC"/>
    <property type="match status" value="1"/>
</dbReference>
<feature type="transmembrane region" description="Helical" evidence="7">
    <location>
        <begin position="137"/>
        <end position="158"/>
    </location>
</feature>
<evidence type="ECO:0000256" key="4">
    <source>
        <dbReference type="ARBA" id="ARBA00022692"/>
    </source>
</evidence>
<keyword evidence="3" id="KW-1003">Cell membrane</keyword>
<dbReference type="PROSITE" id="PS50928">
    <property type="entry name" value="ABC_TM1"/>
    <property type="match status" value="1"/>
</dbReference>
<evidence type="ECO:0000256" key="7">
    <source>
        <dbReference type="RuleBase" id="RU363032"/>
    </source>
</evidence>
<sequence>MTGTSLKFTSRQIPAVLLALLLVVSLLAPVLPLQDPLLMDTAARFAAPSGAHLFGQDEFGRDILVRLIFAIRNSLIVAFAAAILAGVIGTALGVMAGYSRGLTEMLAMRFIDIVLCFPPLLLAMLAVTLYGPGPVTLIPVLAIVFVPSFTRVAHASVLSVRSQDYVEAVRSMGASNARVMFSTILPNIAGPLIVQFSFTVAVTVVLESGLSFLGLGVLPPAPSLGLMIGTGRATLAQAPMLLVWPCAALTAMILILNAFCDDLRDRLDPKSSKIRGQ</sequence>
<dbReference type="AlphaFoldDB" id="A0A7X0D437"/>
<dbReference type="RefSeq" id="WP_244654627.1">
    <property type="nucleotide sequence ID" value="NZ_BMHW01000016.1"/>
</dbReference>
<evidence type="ECO:0000256" key="3">
    <source>
        <dbReference type="ARBA" id="ARBA00022475"/>
    </source>
</evidence>
<evidence type="ECO:0000313" key="10">
    <source>
        <dbReference type="Proteomes" id="UP000547879"/>
    </source>
</evidence>
<feature type="domain" description="ABC transmembrane type-1" evidence="8">
    <location>
        <begin position="71"/>
        <end position="260"/>
    </location>
</feature>
<dbReference type="InterPro" id="IPR050366">
    <property type="entry name" value="BP-dependent_transpt_permease"/>
</dbReference>
<keyword evidence="6 7" id="KW-0472">Membrane</keyword>
<dbReference type="EMBL" id="JACHEG010000014">
    <property type="protein sequence ID" value="MBB6166106.1"/>
    <property type="molecule type" value="Genomic_DNA"/>
</dbReference>
<dbReference type="GO" id="GO:0005886">
    <property type="term" value="C:plasma membrane"/>
    <property type="evidence" value="ECO:0007669"/>
    <property type="project" value="UniProtKB-SubCell"/>
</dbReference>
<proteinExistence type="inferred from homology"/>
<keyword evidence="5 7" id="KW-1133">Transmembrane helix</keyword>
<keyword evidence="4 7" id="KW-0812">Transmembrane</keyword>
<dbReference type="Proteomes" id="UP000547879">
    <property type="component" value="Unassembled WGS sequence"/>
</dbReference>
<dbReference type="InterPro" id="IPR035906">
    <property type="entry name" value="MetI-like_sf"/>
</dbReference>
<keyword evidence="10" id="KW-1185">Reference proteome</keyword>
<organism evidence="9 10">
    <name type="scientific">Rhizobium wenxiniae</name>
    <dbReference type="NCBI Taxonomy" id="1737357"/>
    <lineage>
        <taxon>Bacteria</taxon>
        <taxon>Pseudomonadati</taxon>
        <taxon>Pseudomonadota</taxon>
        <taxon>Alphaproteobacteria</taxon>
        <taxon>Hyphomicrobiales</taxon>
        <taxon>Rhizobiaceae</taxon>
        <taxon>Rhizobium/Agrobacterium group</taxon>
        <taxon>Rhizobium</taxon>
    </lineage>
</organism>
<evidence type="ECO:0000256" key="5">
    <source>
        <dbReference type="ARBA" id="ARBA00022989"/>
    </source>
</evidence>
<dbReference type="Pfam" id="PF00528">
    <property type="entry name" value="BPD_transp_1"/>
    <property type="match status" value="1"/>
</dbReference>
<dbReference type="PANTHER" id="PTHR43386:SF25">
    <property type="entry name" value="PEPTIDE ABC TRANSPORTER PERMEASE PROTEIN"/>
    <property type="match status" value="1"/>
</dbReference>
<gene>
    <name evidence="9" type="ORF">HNQ72_005957</name>
</gene>
<protein>
    <submittedName>
        <fullName evidence="9">Peptide/nickel transport system permease protein</fullName>
    </submittedName>
</protein>
<name>A0A7X0D437_9HYPH</name>
<feature type="transmembrane region" description="Helical" evidence="7">
    <location>
        <begin position="241"/>
        <end position="259"/>
    </location>
</feature>
<evidence type="ECO:0000256" key="1">
    <source>
        <dbReference type="ARBA" id="ARBA00004651"/>
    </source>
</evidence>